<dbReference type="AlphaFoldDB" id="A0A366HAG3"/>
<evidence type="ECO:0000256" key="15">
    <source>
        <dbReference type="ARBA" id="ARBA00041979"/>
    </source>
</evidence>
<dbReference type="SUPFAM" id="SSF55811">
    <property type="entry name" value="Nudix"/>
    <property type="match status" value="1"/>
</dbReference>
<dbReference type="GO" id="GO:0009228">
    <property type="term" value="P:thiamine biosynthetic process"/>
    <property type="evidence" value="ECO:0007669"/>
    <property type="project" value="UniProtKB-KW"/>
</dbReference>
<evidence type="ECO:0000256" key="16">
    <source>
        <dbReference type="ARBA" id="ARBA00042798"/>
    </source>
</evidence>
<keyword evidence="3" id="KW-0515">Mutator protein</keyword>
<evidence type="ECO:0000256" key="1">
    <source>
        <dbReference type="ARBA" id="ARBA00001946"/>
    </source>
</evidence>
<dbReference type="PRINTS" id="PR00502">
    <property type="entry name" value="NUDIXFAMILY"/>
</dbReference>
<dbReference type="InterPro" id="IPR020084">
    <property type="entry name" value="NUDIX_hydrolase_CS"/>
</dbReference>
<sequence>MSKPFIDVAAGLILQEDGSLLLAERPGDKPWPGWWELPGGKIEAGETVLQALARELKEELDIVVTTATPWVTYVHEYPKNIVRLAFCRVTQWQGSPTGIEGQRLAWVNPHAPLDVGPLLPATQPPLRWLQLPDRYLVTAIGSQQGLAGFLEQLSAALKAGVRLVQFREPAWAEQACEDEVHEGFLAVLRCCHEFGARCLLNSVHPQAWQAQADGVHWRARDAAAQAAAISAPGAGPDQPAAKTDTTLPVEAPLPDAHLQSHKLVGVSAHTAQDLAAARSLNADFAVLGHVLETPSHPNQPGMGWNAFATLAQASGLPVFAIGGQSQTTLASARQHGAHGIAGMRGLLAAG</sequence>
<dbReference type="GO" id="GO:0008413">
    <property type="term" value="F:8-oxo-7,8-dihydroguanosine triphosphate pyrophosphatase activity"/>
    <property type="evidence" value="ECO:0007669"/>
    <property type="project" value="TreeGrafter"/>
</dbReference>
<evidence type="ECO:0000256" key="9">
    <source>
        <dbReference type="ARBA" id="ARBA00023204"/>
    </source>
</evidence>
<comment type="catalytic activity">
    <reaction evidence="11">
        <text>8-oxo-GTP + H2O = 8-oxo-GMP + diphosphate + H(+)</text>
        <dbReference type="Rhea" id="RHEA:67616"/>
        <dbReference type="ChEBI" id="CHEBI:15377"/>
        <dbReference type="ChEBI" id="CHEBI:15378"/>
        <dbReference type="ChEBI" id="CHEBI:33019"/>
        <dbReference type="ChEBI" id="CHEBI:143553"/>
        <dbReference type="ChEBI" id="CHEBI:145694"/>
    </reaction>
</comment>
<dbReference type="InterPro" id="IPR047127">
    <property type="entry name" value="MutT-like"/>
</dbReference>
<evidence type="ECO:0000256" key="14">
    <source>
        <dbReference type="ARBA" id="ARBA00041592"/>
    </source>
</evidence>
<keyword evidence="20" id="KW-1185">Reference proteome</keyword>
<feature type="domain" description="Nudix hydrolase" evidence="18">
    <location>
        <begin position="4"/>
        <end position="131"/>
    </location>
</feature>
<dbReference type="SUPFAM" id="SSF51391">
    <property type="entry name" value="Thiamin phosphate synthase"/>
    <property type="match status" value="2"/>
</dbReference>
<dbReference type="EMBL" id="QNRQ01000007">
    <property type="protein sequence ID" value="RBP38434.1"/>
    <property type="molecule type" value="Genomic_DNA"/>
</dbReference>
<dbReference type="Pfam" id="PF02581">
    <property type="entry name" value="TMP-TENI"/>
    <property type="match status" value="2"/>
</dbReference>
<accession>A0A366HAG3</accession>
<dbReference type="PROSITE" id="PS51462">
    <property type="entry name" value="NUDIX"/>
    <property type="match status" value="1"/>
</dbReference>
<name>A0A366HAG3_9BURK</name>
<reference evidence="19 20" key="1">
    <citation type="submission" date="2018-06" db="EMBL/GenBank/DDBJ databases">
        <title>Genomic Encyclopedia of Type Strains, Phase IV (KMG-IV): sequencing the most valuable type-strain genomes for metagenomic binning, comparative biology and taxonomic classification.</title>
        <authorList>
            <person name="Goeker M."/>
        </authorList>
    </citation>
    <scope>NUCLEOTIDE SEQUENCE [LARGE SCALE GENOMIC DNA]</scope>
    <source>
        <strain evidence="19 20">DSM 25520</strain>
    </source>
</reference>
<dbReference type="EC" id="3.6.1.55" evidence="12"/>
<dbReference type="OrthoDB" id="9810648at2"/>
<dbReference type="CDD" id="cd03425">
    <property type="entry name" value="NUDIX_MutT_NudA_like"/>
    <property type="match status" value="1"/>
</dbReference>
<evidence type="ECO:0000256" key="10">
    <source>
        <dbReference type="ARBA" id="ARBA00035861"/>
    </source>
</evidence>
<dbReference type="Pfam" id="PF00293">
    <property type="entry name" value="NUDIX"/>
    <property type="match status" value="1"/>
</dbReference>
<evidence type="ECO:0000256" key="5">
    <source>
        <dbReference type="ARBA" id="ARBA00022723"/>
    </source>
</evidence>
<dbReference type="GO" id="GO:0006260">
    <property type="term" value="P:DNA replication"/>
    <property type="evidence" value="ECO:0007669"/>
    <property type="project" value="UniProtKB-KW"/>
</dbReference>
<evidence type="ECO:0000256" key="2">
    <source>
        <dbReference type="ARBA" id="ARBA00005582"/>
    </source>
</evidence>
<dbReference type="Proteomes" id="UP000253628">
    <property type="component" value="Unassembled WGS sequence"/>
</dbReference>
<evidence type="ECO:0000256" key="3">
    <source>
        <dbReference type="ARBA" id="ARBA00022457"/>
    </source>
</evidence>
<dbReference type="GO" id="GO:0044715">
    <property type="term" value="F:8-oxo-dGDP phosphatase activity"/>
    <property type="evidence" value="ECO:0007669"/>
    <property type="project" value="TreeGrafter"/>
</dbReference>
<dbReference type="GO" id="GO:0046872">
    <property type="term" value="F:metal ion binding"/>
    <property type="evidence" value="ECO:0007669"/>
    <property type="project" value="UniProtKB-KW"/>
</dbReference>
<dbReference type="InterPro" id="IPR000086">
    <property type="entry name" value="NUDIX_hydrolase_dom"/>
</dbReference>
<evidence type="ECO:0000256" key="12">
    <source>
        <dbReference type="ARBA" id="ARBA00038905"/>
    </source>
</evidence>
<keyword evidence="9" id="KW-0234">DNA repair</keyword>
<dbReference type="GO" id="GO:0035539">
    <property type="term" value="F:8-oxo-7,8-dihydrodeoxyguanosine triphosphate pyrophosphatase activity"/>
    <property type="evidence" value="ECO:0007669"/>
    <property type="project" value="UniProtKB-EC"/>
</dbReference>
<evidence type="ECO:0000313" key="19">
    <source>
        <dbReference type="EMBL" id="RBP38434.1"/>
    </source>
</evidence>
<comment type="catalytic activity">
    <reaction evidence="10">
        <text>8-oxo-dGTP + H2O = 8-oxo-dGMP + diphosphate + H(+)</text>
        <dbReference type="Rhea" id="RHEA:31575"/>
        <dbReference type="ChEBI" id="CHEBI:15377"/>
        <dbReference type="ChEBI" id="CHEBI:15378"/>
        <dbReference type="ChEBI" id="CHEBI:33019"/>
        <dbReference type="ChEBI" id="CHEBI:63224"/>
        <dbReference type="ChEBI" id="CHEBI:77896"/>
        <dbReference type="EC" id="3.6.1.55"/>
    </reaction>
</comment>
<evidence type="ECO:0000256" key="17">
    <source>
        <dbReference type="RuleBase" id="RU003476"/>
    </source>
</evidence>
<dbReference type="RefSeq" id="WP_113933984.1">
    <property type="nucleotide sequence ID" value="NZ_JACCEU010000008.1"/>
</dbReference>
<dbReference type="CDD" id="cd00564">
    <property type="entry name" value="TMP_TenI"/>
    <property type="match status" value="1"/>
</dbReference>
<dbReference type="PROSITE" id="PS00893">
    <property type="entry name" value="NUDIX_BOX"/>
    <property type="match status" value="1"/>
</dbReference>
<keyword evidence="5" id="KW-0479">Metal-binding</keyword>
<evidence type="ECO:0000259" key="18">
    <source>
        <dbReference type="PROSITE" id="PS51462"/>
    </source>
</evidence>
<dbReference type="PANTHER" id="PTHR47707:SF1">
    <property type="entry name" value="NUDIX HYDROLASE FAMILY PROTEIN"/>
    <property type="match status" value="1"/>
</dbReference>
<evidence type="ECO:0000256" key="8">
    <source>
        <dbReference type="ARBA" id="ARBA00022842"/>
    </source>
</evidence>
<protein>
    <recommendedName>
        <fullName evidence="13">8-oxo-dGTP diphosphatase</fullName>
        <ecNumber evidence="12">3.6.1.55</ecNumber>
    </recommendedName>
    <alternativeName>
        <fullName evidence="16">7,8-dihydro-8-oxoguanine-triphosphatase</fullName>
    </alternativeName>
    <alternativeName>
        <fullName evidence="15">Mutator protein MutT</fullName>
    </alternativeName>
    <alternativeName>
        <fullName evidence="14">dGTP pyrophosphohydrolase</fullName>
    </alternativeName>
</protein>
<comment type="cofactor">
    <cofactor evidence="1">
        <name>Mg(2+)</name>
        <dbReference type="ChEBI" id="CHEBI:18420"/>
    </cofactor>
</comment>
<dbReference type="InterPro" id="IPR020476">
    <property type="entry name" value="Nudix_hydrolase"/>
</dbReference>
<evidence type="ECO:0000256" key="11">
    <source>
        <dbReference type="ARBA" id="ARBA00036904"/>
    </source>
</evidence>
<dbReference type="Gene3D" id="3.90.79.10">
    <property type="entry name" value="Nucleoside Triphosphate Pyrophosphohydrolase"/>
    <property type="match status" value="1"/>
</dbReference>
<comment type="similarity">
    <text evidence="2 17">Belongs to the Nudix hydrolase family.</text>
</comment>
<dbReference type="InterPro" id="IPR015797">
    <property type="entry name" value="NUDIX_hydrolase-like_dom_sf"/>
</dbReference>
<dbReference type="GO" id="GO:0044716">
    <property type="term" value="F:8-oxo-GDP phosphatase activity"/>
    <property type="evidence" value="ECO:0007669"/>
    <property type="project" value="TreeGrafter"/>
</dbReference>
<evidence type="ECO:0000313" key="20">
    <source>
        <dbReference type="Proteomes" id="UP000253628"/>
    </source>
</evidence>
<keyword evidence="4" id="KW-0235">DNA replication</keyword>
<dbReference type="InterPro" id="IPR022998">
    <property type="entry name" value="ThiamineP_synth_TenI"/>
</dbReference>
<gene>
    <name evidence="19" type="ORF">DFR37_107198</name>
</gene>
<evidence type="ECO:0000256" key="7">
    <source>
        <dbReference type="ARBA" id="ARBA00022801"/>
    </source>
</evidence>
<keyword evidence="7 17" id="KW-0378">Hydrolase</keyword>
<evidence type="ECO:0000256" key="4">
    <source>
        <dbReference type="ARBA" id="ARBA00022705"/>
    </source>
</evidence>
<dbReference type="PANTHER" id="PTHR47707">
    <property type="entry name" value="8-OXO-DGTP DIPHOSPHATASE"/>
    <property type="match status" value="1"/>
</dbReference>
<proteinExistence type="inferred from homology"/>
<dbReference type="Gene3D" id="3.20.20.70">
    <property type="entry name" value="Aldolase class I"/>
    <property type="match status" value="1"/>
</dbReference>
<keyword evidence="8" id="KW-0460">Magnesium</keyword>
<evidence type="ECO:0000256" key="6">
    <source>
        <dbReference type="ARBA" id="ARBA00022763"/>
    </source>
</evidence>
<evidence type="ECO:0000256" key="13">
    <source>
        <dbReference type="ARBA" id="ARBA00040794"/>
    </source>
</evidence>
<dbReference type="GO" id="GO:0006281">
    <property type="term" value="P:DNA repair"/>
    <property type="evidence" value="ECO:0007669"/>
    <property type="project" value="UniProtKB-KW"/>
</dbReference>
<keyword evidence="6" id="KW-0227">DNA damage</keyword>
<dbReference type="InterPro" id="IPR013785">
    <property type="entry name" value="Aldolase_TIM"/>
</dbReference>
<organism evidence="19 20">
    <name type="scientific">Eoetvoesiella caeni</name>
    <dbReference type="NCBI Taxonomy" id="645616"/>
    <lineage>
        <taxon>Bacteria</taxon>
        <taxon>Pseudomonadati</taxon>
        <taxon>Pseudomonadota</taxon>
        <taxon>Betaproteobacteria</taxon>
        <taxon>Burkholderiales</taxon>
        <taxon>Alcaligenaceae</taxon>
        <taxon>Eoetvoesiella</taxon>
    </lineage>
</organism>
<comment type="caution">
    <text evidence="19">The sequence shown here is derived from an EMBL/GenBank/DDBJ whole genome shotgun (WGS) entry which is preliminary data.</text>
</comment>
<dbReference type="InterPro" id="IPR036206">
    <property type="entry name" value="ThiamineP_synth_sf"/>
</dbReference>